<dbReference type="Gene3D" id="3.40.50.2300">
    <property type="match status" value="2"/>
</dbReference>
<feature type="transmembrane region" description="Helical" evidence="12">
    <location>
        <begin position="767"/>
        <end position="787"/>
    </location>
</feature>
<gene>
    <name evidence="14" type="ORF">XELAEV_18037649mg</name>
</gene>
<keyword evidence="6 12" id="KW-1133">Transmembrane helix</keyword>
<evidence type="ECO:0000256" key="6">
    <source>
        <dbReference type="ARBA" id="ARBA00022989"/>
    </source>
</evidence>
<dbReference type="PANTHER" id="PTHR24061:SF608">
    <property type="entry name" value="EXTRACELLULAR CALCIUM-SENSING RECEPTOR-LIKE"/>
    <property type="match status" value="1"/>
</dbReference>
<accession>A0A974CCG6</accession>
<dbReference type="Pfam" id="PF07562">
    <property type="entry name" value="NCD3G"/>
    <property type="match status" value="1"/>
</dbReference>
<evidence type="ECO:0000256" key="10">
    <source>
        <dbReference type="ARBA" id="ARBA00023180"/>
    </source>
</evidence>
<dbReference type="InterPro" id="IPR011500">
    <property type="entry name" value="GPCR_3_9-Cys_dom"/>
</dbReference>
<dbReference type="FunFam" id="3.40.50.2300:FF:000728">
    <property type="entry name" value="Uncharacterized protein"/>
    <property type="match status" value="1"/>
</dbReference>
<reference evidence="15" key="1">
    <citation type="journal article" date="2016" name="Nature">
        <title>Genome evolution in the allotetraploid frog Xenopus laevis.</title>
        <authorList>
            <person name="Session A.M."/>
            <person name="Uno Y."/>
            <person name="Kwon T."/>
            <person name="Chapman J.A."/>
            <person name="Toyoda A."/>
            <person name="Takahashi S."/>
            <person name="Fukui A."/>
            <person name="Hikosaka A."/>
            <person name="Suzuki A."/>
            <person name="Kondo M."/>
            <person name="van Heeringen S.J."/>
            <person name="Quigley I."/>
            <person name="Heinz S."/>
            <person name="Ogino H."/>
            <person name="Ochi H."/>
            <person name="Hellsten U."/>
            <person name="Lyons J.B."/>
            <person name="Simakov O."/>
            <person name="Putnam N."/>
            <person name="Stites J."/>
            <person name="Kuroki Y."/>
            <person name="Tanaka T."/>
            <person name="Michiue T."/>
            <person name="Watanabe M."/>
            <person name="Bogdanovic O."/>
            <person name="Lister R."/>
            <person name="Georgiou G."/>
            <person name="Paranjpe S.S."/>
            <person name="van Kruijsbergen I."/>
            <person name="Shu S."/>
            <person name="Carlson J."/>
            <person name="Kinoshita T."/>
            <person name="Ohta Y."/>
            <person name="Mawaribuchi S."/>
            <person name="Jenkins J."/>
            <person name="Grimwood J."/>
            <person name="Schmutz J."/>
            <person name="Mitros T."/>
            <person name="Mozaffari S.V."/>
            <person name="Suzuki Y."/>
            <person name="Haramoto Y."/>
            <person name="Yamamoto T.S."/>
            <person name="Takagi C."/>
            <person name="Heald R."/>
            <person name="Miller K."/>
            <person name="Haudenschild C."/>
            <person name="Kitzman J."/>
            <person name="Nakayama T."/>
            <person name="Izutsu Y."/>
            <person name="Robert J."/>
            <person name="Fortriede J."/>
            <person name="Burns K."/>
            <person name="Lotay V."/>
            <person name="Karimi K."/>
            <person name="Yasuoka Y."/>
            <person name="Dichmann D.S."/>
            <person name="Flajnik M.F."/>
            <person name="Houston D.W."/>
            <person name="Shendure J."/>
            <person name="DuPasquier L."/>
            <person name="Vize P.D."/>
            <person name="Zorn A.M."/>
            <person name="Ito M."/>
            <person name="Marcotte E.M."/>
            <person name="Wallingford J.B."/>
            <person name="Ito Y."/>
            <person name="Asashima M."/>
            <person name="Ueno N."/>
            <person name="Matsuda Y."/>
            <person name="Veenstra G.J."/>
            <person name="Fujiyama A."/>
            <person name="Harland R.M."/>
            <person name="Taira M."/>
            <person name="Rokhsar D.S."/>
        </authorList>
    </citation>
    <scope>NUCLEOTIDE SEQUENCE [LARGE SCALE GENOMIC DNA]</scope>
    <source>
        <strain evidence="15">J</strain>
    </source>
</reference>
<keyword evidence="5" id="KW-0732">Signal</keyword>
<keyword evidence="9" id="KW-0675">Receptor</keyword>
<feature type="transmembrane region" description="Helical" evidence="12">
    <location>
        <begin position="577"/>
        <end position="599"/>
    </location>
</feature>
<evidence type="ECO:0000256" key="1">
    <source>
        <dbReference type="ARBA" id="ARBA00004651"/>
    </source>
</evidence>
<keyword evidence="11" id="KW-0807">Transducer</keyword>
<dbReference type="Gene3D" id="2.10.50.30">
    <property type="entry name" value="GPCR, family 3, nine cysteines domain"/>
    <property type="match status" value="1"/>
</dbReference>
<name>A0A974CCG6_XENLA</name>
<evidence type="ECO:0000256" key="5">
    <source>
        <dbReference type="ARBA" id="ARBA00022729"/>
    </source>
</evidence>
<evidence type="ECO:0000256" key="9">
    <source>
        <dbReference type="ARBA" id="ARBA00023170"/>
    </source>
</evidence>
<dbReference type="Pfam" id="PF00003">
    <property type="entry name" value="7tm_3"/>
    <property type="match status" value="1"/>
</dbReference>
<evidence type="ECO:0000256" key="7">
    <source>
        <dbReference type="ARBA" id="ARBA00023040"/>
    </source>
</evidence>
<comment type="subcellular location">
    <subcellularLocation>
        <location evidence="1">Cell membrane</location>
        <topology evidence="1">Multi-pass membrane protein</topology>
    </subcellularLocation>
</comment>
<dbReference type="PRINTS" id="PR01535">
    <property type="entry name" value="VOMERONASL2R"/>
</dbReference>
<evidence type="ECO:0000256" key="12">
    <source>
        <dbReference type="SAM" id="Phobius"/>
    </source>
</evidence>
<sequence length="845" mass="94623">MAIATAESMCKLPLDNMQVYEKDGDIVIGGLVPVHLRPDNNKVDFTKKPDSPKCDKFYMLRYLEVLAMVYAINEINNDPKLLPNITLGFRICDSCYKESQAMEGSMRILTGIQKATPNYKCESNVKIAGIVGDLQSSSSLAMARILGLYRFPQISYASALSDLRDKVQFPSFLRTLQSDQIMPIYIINLMRHFGWTWIGLLVSDNDFGLYSSELVRKEIEAAGICVAFLMKLSAQHTRDQTLSILQAIKKSTANVVYFYCSMPEVIPFTQVATEQKTSGKVWIAHASWISSPIFSYKEFWKTLNGTIGFLYPFIQIPGFGNFLYSIHPSLYPEDIFMKSFWETSFGCMWSYQGQNQSANISLPHCTGEENLNTLARKGYNEESVRYAILIYNAVYSLAYGIKYMILDKSSSSSFNISQLQPWKLLHYVRKVRFNNTAGQELSFDTNGEQPTIPDYVNWQALPDGSTKYVKLASSKQGSQWGTASKNITIFWSGGFTEVPTSVCSANCPPGYRKAAQKGQPVCCFDCISCSDNEFSNETDSTVCKNCPEGMWPTEQHDGCRPRSLEFLAYEDTLGGTLASLSIVGSLIPLSILAIFLRNSGTPVVKANNRNLSYLLLFALFLCFLCSLMFIGPPVDLICVLRQITFGVSFVLCVSCVLGKTIMVVIAFNATQPKSSRRMWLNSRIPNALVIACTSIQLIICSFWIIHSPPFKNNDITSELGVTILECNEGSPVAFWCMMGYMGFLATLCFVVAYLSRKLPGSFNEAKMITFSMLIFVAVWISFIPTYLSTRGKDSVAVEIFAILCSCSGLLALLFFPKCYIIILRPEMNNKEFLTGKRGFKHSKLK</sequence>
<dbReference type="InterPro" id="IPR000337">
    <property type="entry name" value="GPCR_3"/>
</dbReference>
<dbReference type="Proteomes" id="UP000694892">
    <property type="component" value="Chromosome 7S"/>
</dbReference>
<proteinExistence type="inferred from homology"/>
<dbReference type="InterPro" id="IPR017978">
    <property type="entry name" value="GPCR_3_C"/>
</dbReference>
<evidence type="ECO:0000259" key="13">
    <source>
        <dbReference type="PROSITE" id="PS50259"/>
    </source>
</evidence>
<feature type="transmembrane region" description="Helical" evidence="12">
    <location>
        <begin position="732"/>
        <end position="755"/>
    </location>
</feature>
<evidence type="ECO:0000256" key="8">
    <source>
        <dbReference type="ARBA" id="ARBA00023136"/>
    </source>
</evidence>
<dbReference type="CDD" id="cd06365">
    <property type="entry name" value="PBP1_pheromone_receptor"/>
    <property type="match status" value="1"/>
</dbReference>
<comment type="similarity">
    <text evidence="2">Belongs to the G-protein coupled receptor 3 family.</text>
</comment>
<feature type="transmembrane region" description="Helical" evidence="12">
    <location>
        <begin position="687"/>
        <end position="705"/>
    </location>
</feature>
<feature type="domain" description="G-protein coupled receptors family 3 profile" evidence="13">
    <location>
        <begin position="573"/>
        <end position="837"/>
    </location>
</feature>
<dbReference type="InterPro" id="IPR000068">
    <property type="entry name" value="GPCR_3_Ca_sens_rcpt-rel"/>
</dbReference>
<feature type="transmembrane region" description="Helical" evidence="12">
    <location>
        <begin position="643"/>
        <end position="667"/>
    </location>
</feature>
<keyword evidence="8 12" id="KW-0472">Membrane</keyword>
<evidence type="ECO:0000256" key="4">
    <source>
        <dbReference type="ARBA" id="ARBA00022692"/>
    </source>
</evidence>
<keyword evidence="7" id="KW-0297">G-protein coupled receptor</keyword>
<evidence type="ECO:0000313" key="14">
    <source>
        <dbReference type="EMBL" id="OCT70724.1"/>
    </source>
</evidence>
<dbReference type="InterPro" id="IPR001828">
    <property type="entry name" value="ANF_lig-bd_rcpt"/>
</dbReference>
<organism evidence="14 15">
    <name type="scientific">Xenopus laevis</name>
    <name type="common">African clawed frog</name>
    <dbReference type="NCBI Taxonomy" id="8355"/>
    <lineage>
        <taxon>Eukaryota</taxon>
        <taxon>Metazoa</taxon>
        <taxon>Chordata</taxon>
        <taxon>Craniata</taxon>
        <taxon>Vertebrata</taxon>
        <taxon>Euteleostomi</taxon>
        <taxon>Amphibia</taxon>
        <taxon>Batrachia</taxon>
        <taxon>Anura</taxon>
        <taxon>Pipoidea</taxon>
        <taxon>Pipidae</taxon>
        <taxon>Xenopodinae</taxon>
        <taxon>Xenopus</taxon>
        <taxon>Xenopus</taxon>
    </lineage>
</organism>
<dbReference type="GO" id="GO:0004930">
    <property type="term" value="F:G protein-coupled receptor activity"/>
    <property type="evidence" value="ECO:0007669"/>
    <property type="project" value="UniProtKB-KW"/>
</dbReference>
<evidence type="ECO:0000256" key="3">
    <source>
        <dbReference type="ARBA" id="ARBA00022475"/>
    </source>
</evidence>
<dbReference type="PRINTS" id="PR00248">
    <property type="entry name" value="GPCRMGR"/>
</dbReference>
<feature type="transmembrane region" description="Helical" evidence="12">
    <location>
        <begin position="611"/>
        <end position="631"/>
    </location>
</feature>
<dbReference type="PROSITE" id="PS00981">
    <property type="entry name" value="G_PROTEIN_RECEP_F3_3"/>
    <property type="match status" value="1"/>
</dbReference>
<dbReference type="InterPro" id="IPR004073">
    <property type="entry name" value="GPCR_3_vmron_rcpt_2"/>
</dbReference>
<keyword evidence="3" id="KW-1003">Cell membrane</keyword>
<keyword evidence="10" id="KW-0325">Glycoprotein</keyword>
<dbReference type="InterPro" id="IPR028082">
    <property type="entry name" value="Peripla_BP_I"/>
</dbReference>
<evidence type="ECO:0000256" key="2">
    <source>
        <dbReference type="ARBA" id="ARBA00007242"/>
    </source>
</evidence>
<dbReference type="Pfam" id="PF01094">
    <property type="entry name" value="ANF_receptor"/>
    <property type="match status" value="1"/>
</dbReference>
<dbReference type="InterPro" id="IPR038550">
    <property type="entry name" value="GPCR_3_9-Cys_sf"/>
</dbReference>
<dbReference type="GO" id="GO:0005886">
    <property type="term" value="C:plasma membrane"/>
    <property type="evidence" value="ECO:0007669"/>
    <property type="project" value="UniProtKB-SubCell"/>
</dbReference>
<protein>
    <recommendedName>
        <fullName evidence="13">G-protein coupled receptors family 3 profile domain-containing protein</fullName>
    </recommendedName>
</protein>
<feature type="transmembrane region" description="Helical" evidence="12">
    <location>
        <begin position="799"/>
        <end position="822"/>
    </location>
</feature>
<evidence type="ECO:0000313" key="15">
    <source>
        <dbReference type="Proteomes" id="UP000694892"/>
    </source>
</evidence>
<dbReference type="InterPro" id="IPR017979">
    <property type="entry name" value="GPCR_3_CS"/>
</dbReference>
<dbReference type="EMBL" id="CM004479">
    <property type="protein sequence ID" value="OCT70724.1"/>
    <property type="molecule type" value="Genomic_DNA"/>
</dbReference>
<dbReference type="OMA" id="AHASWIS"/>
<dbReference type="SUPFAM" id="SSF53822">
    <property type="entry name" value="Periplasmic binding protein-like I"/>
    <property type="match status" value="1"/>
</dbReference>
<dbReference type="FunFam" id="2.10.50.30:FF:000002">
    <property type="entry name" value="Vomeronasal 2 receptor, h1"/>
    <property type="match status" value="1"/>
</dbReference>
<keyword evidence="4 12" id="KW-0812">Transmembrane</keyword>
<dbReference type="PROSITE" id="PS50259">
    <property type="entry name" value="G_PROTEIN_RECEP_F3_4"/>
    <property type="match status" value="1"/>
</dbReference>
<dbReference type="PANTHER" id="PTHR24061">
    <property type="entry name" value="CALCIUM-SENSING RECEPTOR-RELATED"/>
    <property type="match status" value="1"/>
</dbReference>
<dbReference type="FunFam" id="3.40.50.2300:FF:000016">
    <property type="entry name" value="Taste 1 receptor member 2"/>
    <property type="match status" value="1"/>
</dbReference>
<dbReference type="AlphaFoldDB" id="A0A974CCG6"/>
<evidence type="ECO:0000256" key="11">
    <source>
        <dbReference type="ARBA" id="ARBA00023224"/>
    </source>
</evidence>